<dbReference type="RefSeq" id="WP_256254079.1">
    <property type="nucleotide sequence ID" value="NZ_FOMX01000019.1"/>
</dbReference>
<evidence type="ECO:0000313" key="2">
    <source>
        <dbReference type="EMBL" id="SFE77044.1"/>
    </source>
</evidence>
<dbReference type="AlphaFoldDB" id="A0A1I2D964"/>
<dbReference type="Proteomes" id="UP000199400">
    <property type="component" value="Unassembled WGS sequence"/>
</dbReference>
<feature type="region of interest" description="Disordered" evidence="1">
    <location>
        <begin position="17"/>
        <end position="40"/>
    </location>
</feature>
<reference evidence="3" key="1">
    <citation type="submission" date="2016-10" db="EMBL/GenBank/DDBJ databases">
        <authorList>
            <person name="Varghese N."/>
            <person name="Submissions S."/>
        </authorList>
    </citation>
    <scope>NUCLEOTIDE SEQUENCE [LARGE SCALE GENOMIC DNA]</scope>
    <source>
        <strain evidence="3">ATCC 25963</strain>
    </source>
</reference>
<evidence type="ECO:0000313" key="3">
    <source>
        <dbReference type="Proteomes" id="UP000199400"/>
    </source>
</evidence>
<keyword evidence="3" id="KW-1185">Reference proteome</keyword>
<gene>
    <name evidence="2" type="ORF">SAMN02745121_05467</name>
</gene>
<dbReference type="EMBL" id="FOMX01000019">
    <property type="protein sequence ID" value="SFE77044.1"/>
    <property type="molecule type" value="Genomic_DNA"/>
</dbReference>
<proteinExistence type="predicted"/>
<sequence>MKPGTDGGSWYWYEEVPADHPAPHDEDGIVADGLGDAARR</sequence>
<protein>
    <submittedName>
        <fullName evidence="2">Uncharacterized protein</fullName>
    </submittedName>
</protein>
<feature type="compositionally biased region" description="Basic and acidic residues" evidence="1">
    <location>
        <begin position="17"/>
        <end position="27"/>
    </location>
</feature>
<evidence type="ECO:0000256" key="1">
    <source>
        <dbReference type="SAM" id="MobiDB-lite"/>
    </source>
</evidence>
<organism evidence="2 3">
    <name type="scientific">Nannocystis exedens</name>
    <dbReference type="NCBI Taxonomy" id="54"/>
    <lineage>
        <taxon>Bacteria</taxon>
        <taxon>Pseudomonadati</taxon>
        <taxon>Myxococcota</taxon>
        <taxon>Polyangia</taxon>
        <taxon>Nannocystales</taxon>
        <taxon>Nannocystaceae</taxon>
        <taxon>Nannocystis</taxon>
    </lineage>
</organism>
<name>A0A1I2D964_9BACT</name>
<accession>A0A1I2D964</accession>